<dbReference type="AlphaFoldDB" id="A0A150KS27"/>
<keyword evidence="3" id="KW-1185">Reference proteome</keyword>
<evidence type="ECO:0000313" key="3">
    <source>
        <dbReference type="Proteomes" id="UP000075666"/>
    </source>
</evidence>
<name>A0A150KS27_9BACI</name>
<reference evidence="2 4" key="2">
    <citation type="submission" date="2020-12" db="EMBL/GenBank/DDBJ databases">
        <title>Taxonomic evaluation of the Bacillus sporothermodurans group of bacteria based on whole genome sequences.</title>
        <authorList>
            <person name="Fiedler G."/>
            <person name="Herbstmann A.-D."/>
            <person name="Doll E."/>
            <person name="Wenning M."/>
            <person name="Brinks E."/>
            <person name="Kabisch J."/>
            <person name="Breitenwieser F."/>
            <person name="Lappann M."/>
            <person name="Boehnlein C."/>
            <person name="Franz C."/>
        </authorList>
    </citation>
    <scope>NUCLEOTIDE SEQUENCE [LARGE SCALE GENOMIC DNA]</scope>
    <source>
        <strain evidence="2 4">DSM 10599</strain>
    </source>
</reference>
<dbReference type="PATRIC" id="fig|46224.3.peg.3574"/>
<dbReference type="EMBL" id="CP066701">
    <property type="protein sequence ID" value="QQX25936.1"/>
    <property type="molecule type" value="Genomic_DNA"/>
</dbReference>
<reference evidence="1 3" key="1">
    <citation type="submission" date="2016-01" db="EMBL/GenBank/DDBJ databases">
        <title>Genome Sequences of Twelve Sporeforming Bacillus Species Isolated from Foods.</title>
        <authorList>
            <person name="Berendsen E.M."/>
            <person name="Wells-Bennik M.H."/>
            <person name="Krawcyk A.O."/>
            <person name="De Jong A."/>
            <person name="Holsappel S."/>
            <person name="Eijlander R.T."/>
            <person name="Kuipers O.P."/>
        </authorList>
    </citation>
    <scope>NUCLEOTIDE SEQUENCE [LARGE SCALE GENOMIC DNA]</scope>
    <source>
        <strain evidence="1 3">B4102</strain>
    </source>
</reference>
<dbReference type="RefSeq" id="WP_066232587.1">
    <property type="nucleotide sequence ID" value="NZ_CP066701.1"/>
</dbReference>
<dbReference type="EMBL" id="LQYN01000071">
    <property type="protein sequence ID" value="KYD02618.1"/>
    <property type="molecule type" value="Genomic_DNA"/>
</dbReference>
<sequence length="79" mass="9287">MNSEQIKKWVDENLLTKQEAMEITQQSLTSFNQSIEAGRLVPFYDHGVDRSRVRLYLKSDVEAYAKQVAERRKNLKKNN</sequence>
<dbReference type="KEGG" id="hspo:JGZ69_03025"/>
<dbReference type="STRING" id="46224.B4102_0212"/>
<accession>A0A150KS27</accession>
<evidence type="ECO:0000313" key="4">
    <source>
        <dbReference type="Proteomes" id="UP000595512"/>
    </source>
</evidence>
<gene>
    <name evidence="1" type="ORF">B4102_0212</name>
    <name evidence="2" type="ORF">JGZ69_03025</name>
</gene>
<dbReference type="OrthoDB" id="2650588at2"/>
<protein>
    <submittedName>
        <fullName evidence="1">Uncharacterized protein</fullName>
    </submittedName>
</protein>
<proteinExistence type="predicted"/>
<dbReference type="Proteomes" id="UP000595512">
    <property type="component" value="Chromosome"/>
</dbReference>
<organism evidence="1 3">
    <name type="scientific">Heyndrickxia sporothermodurans</name>
    <dbReference type="NCBI Taxonomy" id="46224"/>
    <lineage>
        <taxon>Bacteria</taxon>
        <taxon>Bacillati</taxon>
        <taxon>Bacillota</taxon>
        <taxon>Bacilli</taxon>
        <taxon>Bacillales</taxon>
        <taxon>Bacillaceae</taxon>
        <taxon>Heyndrickxia</taxon>
    </lineage>
</organism>
<dbReference type="Proteomes" id="UP000075666">
    <property type="component" value="Unassembled WGS sequence"/>
</dbReference>
<evidence type="ECO:0000313" key="1">
    <source>
        <dbReference type="EMBL" id="KYD02618.1"/>
    </source>
</evidence>
<evidence type="ECO:0000313" key="2">
    <source>
        <dbReference type="EMBL" id="QQX25936.1"/>
    </source>
</evidence>